<reference evidence="1" key="1">
    <citation type="journal article" date="1996" name="Invertebr. Neurosci.">
        <title>Identification of two novel genes specifically expressed in the D-group neurons of the terrestrial snail CNS.</title>
        <authorList>
            <person name="Bogdanov YuD"/>
            <person name="Balaban P.M."/>
            <person name="Zakharov I.S."/>
            <person name="Poteryaev D.A."/>
            <person name="Belyavsky A.V."/>
        </authorList>
    </citation>
    <scope>NUCLEOTIDE SEQUENCE</scope>
    <source>
        <tissue evidence="1">Nervous ganglia</tissue>
    </source>
</reference>
<dbReference type="PIR" id="S52710">
    <property type="entry name" value="S52710"/>
</dbReference>
<keyword evidence="1" id="KW-0527">Neuropeptide</keyword>
<gene>
    <name evidence="1" type="primary">HDS1</name>
</gene>
<proteinExistence type="evidence at transcript level"/>
<organism evidence="1">
    <name type="scientific">Helix lucorum</name>
    <name type="common">Snail</name>
    <dbReference type="NCBI Taxonomy" id="31229"/>
    <lineage>
        <taxon>Eukaryota</taxon>
        <taxon>Metazoa</taxon>
        <taxon>Spiralia</taxon>
        <taxon>Lophotrochozoa</taxon>
        <taxon>Mollusca</taxon>
        <taxon>Gastropoda</taxon>
        <taxon>Heterobranchia</taxon>
        <taxon>Euthyneura</taxon>
        <taxon>Panpulmonata</taxon>
        <taxon>Eupulmonata</taxon>
        <taxon>Stylommatophora</taxon>
        <taxon>Helicina</taxon>
        <taxon>Helicoidea</taxon>
        <taxon>Helicidae</taxon>
        <taxon>Helix</taxon>
    </lineage>
</organism>
<protein>
    <submittedName>
        <fullName evidence="1">Putative neuropeptide</fullName>
    </submittedName>
</protein>
<name>Q25079_HELLU</name>
<accession>Q25079</accession>
<sequence length="107" mass="12435">MEQVQLCLCVVLLPDPAGDPCTHDVIDAELDYDTNELVPTTEDLFDLKDKTNMFDPTSVLLTRFRRNTAQWLQGRQHFNNYDHESNRRFSHPRYNIRNNGRGVIAEA</sequence>
<dbReference type="GO" id="GO:0007218">
    <property type="term" value="P:neuropeptide signaling pathway"/>
    <property type="evidence" value="ECO:0007669"/>
    <property type="project" value="UniProtKB-KW"/>
</dbReference>
<dbReference type="EMBL" id="X85748">
    <property type="protein sequence ID" value="CAA59750.1"/>
    <property type="molecule type" value="mRNA"/>
</dbReference>
<dbReference type="AlphaFoldDB" id="Q25079"/>
<evidence type="ECO:0000313" key="1">
    <source>
        <dbReference type="EMBL" id="CAA59750.1"/>
    </source>
</evidence>